<evidence type="ECO:0000313" key="2">
    <source>
        <dbReference type="Proteomes" id="UP001055072"/>
    </source>
</evidence>
<sequence length="461" mass="49397">MTVVIPSHISLPTLPTQHPDIAYNPAPSDPATPRAVLAHAAIDIVAAAVTIAPTLAPVLPTENSEYCLSSKRKTIEDDALDIPRISKRARSEDEPFFGSLADSPVPPDVDPVQATIIEQTLAAIFSYSSSPQDVDPQLVTADLPPSQPEPSLVPSSRIAHSPLAISITASHIESIEEATPAARPVSRLPSPPRNRAIEPPLWKVACRMRVDQVISMHGGHTIRASVAQEYRPPSPVAYSVSEPSMRRRSSPTIVDPSESELELEIMTPVTYPQSPDHSDKEETSISDAESDIDMSFDLDDDSDTDSDSEEDADIDILSAHESILDVPVSERDTVEDDDGDGDSAPESQVQPDATSFLPHPITLPLPIAMPPALPTWPPRLPRLSSIRAYCLLCDATATIRPHVSGTMNGLGVLSLVIPGDLFYPIVLGFAPVGGSGSLLPSTIHKGCSRTHISMSILDRLS</sequence>
<dbReference type="EMBL" id="MU274908">
    <property type="protein sequence ID" value="KAI0090209.1"/>
    <property type="molecule type" value="Genomic_DNA"/>
</dbReference>
<gene>
    <name evidence="1" type="ORF">BDY19DRAFT_905249</name>
</gene>
<protein>
    <submittedName>
        <fullName evidence="1">Uncharacterized protein</fullName>
    </submittedName>
</protein>
<organism evidence="1 2">
    <name type="scientific">Irpex rosettiformis</name>
    <dbReference type="NCBI Taxonomy" id="378272"/>
    <lineage>
        <taxon>Eukaryota</taxon>
        <taxon>Fungi</taxon>
        <taxon>Dikarya</taxon>
        <taxon>Basidiomycota</taxon>
        <taxon>Agaricomycotina</taxon>
        <taxon>Agaricomycetes</taxon>
        <taxon>Polyporales</taxon>
        <taxon>Irpicaceae</taxon>
        <taxon>Irpex</taxon>
    </lineage>
</organism>
<comment type="caution">
    <text evidence="1">The sequence shown here is derived from an EMBL/GenBank/DDBJ whole genome shotgun (WGS) entry which is preliminary data.</text>
</comment>
<accession>A0ACB8U7S6</accession>
<dbReference type="Proteomes" id="UP001055072">
    <property type="component" value="Unassembled WGS sequence"/>
</dbReference>
<proteinExistence type="predicted"/>
<reference evidence="1" key="1">
    <citation type="journal article" date="2021" name="Environ. Microbiol.">
        <title>Gene family expansions and transcriptome signatures uncover fungal adaptations to wood decay.</title>
        <authorList>
            <person name="Hage H."/>
            <person name="Miyauchi S."/>
            <person name="Viragh M."/>
            <person name="Drula E."/>
            <person name="Min B."/>
            <person name="Chaduli D."/>
            <person name="Navarro D."/>
            <person name="Favel A."/>
            <person name="Norest M."/>
            <person name="Lesage-Meessen L."/>
            <person name="Balint B."/>
            <person name="Merenyi Z."/>
            <person name="de Eugenio L."/>
            <person name="Morin E."/>
            <person name="Martinez A.T."/>
            <person name="Baldrian P."/>
            <person name="Stursova M."/>
            <person name="Martinez M.J."/>
            <person name="Novotny C."/>
            <person name="Magnuson J.K."/>
            <person name="Spatafora J.W."/>
            <person name="Maurice S."/>
            <person name="Pangilinan J."/>
            <person name="Andreopoulos W."/>
            <person name="LaButti K."/>
            <person name="Hundley H."/>
            <person name="Na H."/>
            <person name="Kuo A."/>
            <person name="Barry K."/>
            <person name="Lipzen A."/>
            <person name="Henrissat B."/>
            <person name="Riley R."/>
            <person name="Ahrendt S."/>
            <person name="Nagy L.G."/>
            <person name="Grigoriev I.V."/>
            <person name="Martin F."/>
            <person name="Rosso M.N."/>
        </authorList>
    </citation>
    <scope>NUCLEOTIDE SEQUENCE</scope>
    <source>
        <strain evidence="1">CBS 384.51</strain>
    </source>
</reference>
<name>A0ACB8U7S6_9APHY</name>
<keyword evidence="2" id="KW-1185">Reference proteome</keyword>
<evidence type="ECO:0000313" key="1">
    <source>
        <dbReference type="EMBL" id="KAI0090209.1"/>
    </source>
</evidence>